<sequence length="67" mass="7649">MLSTSFVKISTDFAKPCSRSFSAIVAPSHTYLRRQRFVSLFRKQVHVENLNEAMNAHFSEGDRNTSV</sequence>
<dbReference type="EMBL" id="JXTC01000044">
    <property type="protein sequence ID" value="PON95601.1"/>
    <property type="molecule type" value="Genomic_DNA"/>
</dbReference>
<organism evidence="1 2">
    <name type="scientific">Trema orientale</name>
    <name type="common">Charcoal tree</name>
    <name type="synonym">Celtis orientalis</name>
    <dbReference type="NCBI Taxonomy" id="63057"/>
    <lineage>
        <taxon>Eukaryota</taxon>
        <taxon>Viridiplantae</taxon>
        <taxon>Streptophyta</taxon>
        <taxon>Embryophyta</taxon>
        <taxon>Tracheophyta</taxon>
        <taxon>Spermatophyta</taxon>
        <taxon>Magnoliopsida</taxon>
        <taxon>eudicotyledons</taxon>
        <taxon>Gunneridae</taxon>
        <taxon>Pentapetalae</taxon>
        <taxon>rosids</taxon>
        <taxon>fabids</taxon>
        <taxon>Rosales</taxon>
        <taxon>Cannabaceae</taxon>
        <taxon>Trema</taxon>
    </lineage>
</organism>
<evidence type="ECO:0000313" key="1">
    <source>
        <dbReference type="EMBL" id="PON95601.1"/>
    </source>
</evidence>
<proteinExistence type="predicted"/>
<gene>
    <name evidence="1" type="ORF">TorRG33x02_087470</name>
</gene>
<dbReference type="InParanoid" id="A0A2P5FCT2"/>
<feature type="non-terminal residue" evidence="1">
    <location>
        <position position="67"/>
    </location>
</feature>
<keyword evidence="2" id="KW-1185">Reference proteome</keyword>
<dbReference type="AlphaFoldDB" id="A0A2P5FCT2"/>
<evidence type="ECO:0000313" key="2">
    <source>
        <dbReference type="Proteomes" id="UP000237000"/>
    </source>
</evidence>
<dbReference type="Proteomes" id="UP000237000">
    <property type="component" value="Unassembled WGS sequence"/>
</dbReference>
<accession>A0A2P5FCT2</accession>
<reference evidence="2" key="1">
    <citation type="submission" date="2016-06" db="EMBL/GenBank/DDBJ databases">
        <title>Parallel loss of symbiosis genes in relatives of nitrogen-fixing non-legume Parasponia.</title>
        <authorList>
            <person name="Van Velzen R."/>
            <person name="Holmer R."/>
            <person name="Bu F."/>
            <person name="Rutten L."/>
            <person name="Van Zeijl A."/>
            <person name="Liu W."/>
            <person name="Santuari L."/>
            <person name="Cao Q."/>
            <person name="Sharma T."/>
            <person name="Shen D."/>
            <person name="Roswanjaya Y."/>
            <person name="Wardhani T."/>
            <person name="Kalhor M.S."/>
            <person name="Jansen J."/>
            <person name="Van den Hoogen J."/>
            <person name="Gungor B."/>
            <person name="Hartog M."/>
            <person name="Hontelez J."/>
            <person name="Verver J."/>
            <person name="Yang W.-C."/>
            <person name="Schijlen E."/>
            <person name="Repin R."/>
            <person name="Schilthuizen M."/>
            <person name="Schranz E."/>
            <person name="Heidstra R."/>
            <person name="Miyata K."/>
            <person name="Fedorova E."/>
            <person name="Kohlen W."/>
            <person name="Bisseling T."/>
            <person name="Smit S."/>
            <person name="Geurts R."/>
        </authorList>
    </citation>
    <scope>NUCLEOTIDE SEQUENCE [LARGE SCALE GENOMIC DNA]</scope>
    <source>
        <strain evidence="2">cv. RG33-2</strain>
    </source>
</reference>
<comment type="caution">
    <text evidence="1">The sequence shown here is derived from an EMBL/GenBank/DDBJ whole genome shotgun (WGS) entry which is preliminary data.</text>
</comment>
<name>A0A2P5FCT2_TREOI</name>
<protein>
    <submittedName>
        <fullName evidence="1">Uncharacterized protein</fullName>
    </submittedName>
</protein>